<protein>
    <submittedName>
        <fullName evidence="1">Glycoside hydrolase</fullName>
    </submittedName>
</protein>
<dbReference type="RefSeq" id="WP_127342865.1">
    <property type="nucleotide sequence ID" value="NZ_RJJX01000004.1"/>
</dbReference>
<dbReference type="InterPro" id="IPR051913">
    <property type="entry name" value="GH2_Domain-Containing"/>
</dbReference>
<gene>
    <name evidence="1" type="ORF">DLK05_04815</name>
</gene>
<dbReference type="EMBL" id="RJJX01000004">
    <property type="protein sequence ID" value="RUT79142.1"/>
    <property type="molecule type" value="Genomic_DNA"/>
</dbReference>
<dbReference type="AlphaFoldDB" id="A0A434AX89"/>
<sequence>MKNKNSINSCFRMVLMSFVLFLLIGNIAAENLRSLANLKGNWKFSIGDNPQWRMSNYNDSDWETVFVPNSWEQDGFEDYNGFAWYRKKFQIRIPFESEFVYLYLGQIDDVDEVYVNGKLVGTSGTFPPIVKTAYNIPRMYPIPVALLHKSRSNIIAVRVYDEFFEGGIISGTVGIFIDEDQDKLDIDLTGYWDFEIGRPVDKLNQDCITYRHGKIFVPGFWECRGYNNYDGEAKYTKVFMYPTDLQTTNKALILGVIDDQDEVFLNGEKIKSIRGKWNRRNYNGGDHLRFRVYPISDNLLKGNAQNLIEVIVTDFTGPGGIYRGPIGITSMDIAREMMKKELKDNRSSIEKFIDYWLD</sequence>
<accession>A0A434AX89</accession>
<reference evidence="1 2" key="1">
    <citation type="submission" date="2018-11" db="EMBL/GenBank/DDBJ databases">
        <title>Parancylomarina longa gen. nov., sp. nov., isolated from sediments of southern Okinawa.</title>
        <authorList>
            <person name="Fu T."/>
        </authorList>
    </citation>
    <scope>NUCLEOTIDE SEQUENCE [LARGE SCALE GENOMIC DNA]</scope>
    <source>
        <strain evidence="1 2">T3-2 S1-C</strain>
    </source>
</reference>
<evidence type="ECO:0000313" key="1">
    <source>
        <dbReference type="EMBL" id="RUT79142.1"/>
    </source>
</evidence>
<dbReference type="Gene3D" id="2.60.120.260">
    <property type="entry name" value="Galactose-binding domain-like"/>
    <property type="match status" value="2"/>
</dbReference>
<evidence type="ECO:0000313" key="2">
    <source>
        <dbReference type="Proteomes" id="UP000282985"/>
    </source>
</evidence>
<organism evidence="1 2">
    <name type="scientific">Ancylomarina longa</name>
    <dbReference type="NCBI Taxonomy" id="2487017"/>
    <lineage>
        <taxon>Bacteria</taxon>
        <taxon>Pseudomonadati</taxon>
        <taxon>Bacteroidota</taxon>
        <taxon>Bacteroidia</taxon>
        <taxon>Marinilabiliales</taxon>
        <taxon>Marinifilaceae</taxon>
        <taxon>Ancylomarina</taxon>
    </lineage>
</organism>
<keyword evidence="2" id="KW-1185">Reference proteome</keyword>
<dbReference type="InterPro" id="IPR008979">
    <property type="entry name" value="Galactose-bd-like_sf"/>
</dbReference>
<dbReference type="PANTHER" id="PTHR42732:SF1">
    <property type="entry name" value="BETA-MANNOSIDASE"/>
    <property type="match status" value="1"/>
</dbReference>
<dbReference type="GO" id="GO:0016787">
    <property type="term" value="F:hydrolase activity"/>
    <property type="evidence" value="ECO:0007669"/>
    <property type="project" value="UniProtKB-KW"/>
</dbReference>
<dbReference type="OrthoDB" id="3668964at2"/>
<proteinExistence type="predicted"/>
<dbReference type="PANTHER" id="PTHR42732">
    <property type="entry name" value="BETA-GALACTOSIDASE"/>
    <property type="match status" value="1"/>
</dbReference>
<dbReference type="SUPFAM" id="SSF49785">
    <property type="entry name" value="Galactose-binding domain-like"/>
    <property type="match status" value="2"/>
</dbReference>
<keyword evidence="1" id="KW-0378">Hydrolase</keyword>
<dbReference type="Proteomes" id="UP000282985">
    <property type="component" value="Unassembled WGS sequence"/>
</dbReference>
<comment type="caution">
    <text evidence="1">The sequence shown here is derived from an EMBL/GenBank/DDBJ whole genome shotgun (WGS) entry which is preliminary data.</text>
</comment>
<name>A0A434AX89_9BACT</name>